<sequence length="122" mass="13727">MSNVSNLINKEEQNITKVSGNVCSSTVKKDINIERNTKVNKLELDNVFNLVENTLSDYVLGQKDYLSKLAIAFRRPFVYGKEDGISNTIFITGPKGSGRHLSIKAISRFLKEYKILKSSEVL</sequence>
<dbReference type="AlphaFoldDB" id="A0AAW9III1"/>
<evidence type="ECO:0000313" key="1">
    <source>
        <dbReference type="EMBL" id="MDZ5001585.1"/>
    </source>
</evidence>
<accession>A0AAW9III1</accession>
<proteinExistence type="predicted"/>
<organism evidence="1 2">
    <name type="scientific">Clostridium perfringens</name>
    <dbReference type="NCBI Taxonomy" id="1502"/>
    <lineage>
        <taxon>Bacteria</taxon>
        <taxon>Bacillati</taxon>
        <taxon>Bacillota</taxon>
        <taxon>Clostridia</taxon>
        <taxon>Eubacteriales</taxon>
        <taxon>Clostridiaceae</taxon>
        <taxon>Clostridium</taxon>
    </lineage>
</organism>
<gene>
    <name evidence="1" type="ORF">GNF79_21540</name>
</gene>
<dbReference type="Gene3D" id="3.40.50.300">
    <property type="entry name" value="P-loop containing nucleotide triphosphate hydrolases"/>
    <property type="match status" value="1"/>
</dbReference>
<evidence type="ECO:0000313" key="2">
    <source>
        <dbReference type="Proteomes" id="UP001291306"/>
    </source>
</evidence>
<protein>
    <submittedName>
        <fullName evidence="1">Uncharacterized protein</fullName>
    </submittedName>
</protein>
<feature type="non-terminal residue" evidence="1">
    <location>
        <position position="122"/>
    </location>
</feature>
<dbReference type="Proteomes" id="UP001291306">
    <property type="component" value="Unassembled WGS sequence"/>
</dbReference>
<dbReference type="InterPro" id="IPR027417">
    <property type="entry name" value="P-loop_NTPase"/>
</dbReference>
<name>A0AAW9III1_CLOPF</name>
<comment type="caution">
    <text evidence="1">The sequence shown here is derived from an EMBL/GenBank/DDBJ whole genome shotgun (WGS) entry which is preliminary data.</text>
</comment>
<reference evidence="1" key="1">
    <citation type="submission" date="2019-11" db="EMBL/GenBank/DDBJ databases">
        <title>Characterization of Clostridium perfringens isolates from swine manure treated agricultural soils.</title>
        <authorList>
            <person name="Wushke S.T."/>
        </authorList>
    </citation>
    <scope>NUCLEOTIDE SEQUENCE</scope>
    <source>
        <strain evidence="1">X26</strain>
    </source>
</reference>
<dbReference type="EMBL" id="WNVC01001578">
    <property type="protein sequence ID" value="MDZ5001585.1"/>
    <property type="molecule type" value="Genomic_DNA"/>
</dbReference>